<sequence>MEADLSFAKFVGIRIYEGSFMNCYTEGADFSYATFGQVAFEKVNLSRAIFRNATLSETGFYNTNLSYVDLRGVKRFNEVSFENVIFCDTIMPDGSMRTGSAIASPRRLG</sequence>
<protein>
    <submittedName>
        <fullName evidence="1">Pentapeptide repeat-containing protein</fullName>
    </submittedName>
</protein>
<reference evidence="1 2" key="1">
    <citation type="submission" date="2022-04" db="EMBL/GenBank/DDBJ databases">
        <title>Positive selection, recombination, and allopatry shape intraspecific diversity of widespread and dominant cyanobacteria.</title>
        <authorList>
            <person name="Wei J."/>
            <person name="Shu W."/>
            <person name="Hu C."/>
        </authorList>
    </citation>
    <scope>NUCLEOTIDE SEQUENCE [LARGE SCALE GENOMIC DNA]</scope>
    <source>
        <strain evidence="1 2">GB2-A5</strain>
    </source>
</reference>
<dbReference type="RefSeq" id="WP_242019251.1">
    <property type="nucleotide sequence ID" value="NZ_JAMPKK010000034.1"/>
</dbReference>
<name>A0ABV0JR66_9CYAN</name>
<dbReference type="InterPro" id="IPR001646">
    <property type="entry name" value="5peptide_repeat"/>
</dbReference>
<dbReference type="SUPFAM" id="SSF141571">
    <property type="entry name" value="Pentapeptide repeat-like"/>
    <property type="match status" value="1"/>
</dbReference>
<dbReference type="Proteomes" id="UP001442494">
    <property type="component" value="Unassembled WGS sequence"/>
</dbReference>
<accession>A0ABV0JR66</accession>
<comment type="caution">
    <text evidence="1">The sequence shown here is derived from an EMBL/GenBank/DDBJ whole genome shotgun (WGS) entry which is preliminary data.</text>
</comment>
<gene>
    <name evidence="1" type="ORF">NDI37_15745</name>
</gene>
<proteinExistence type="predicted"/>
<dbReference type="EMBL" id="JAMPKK010000034">
    <property type="protein sequence ID" value="MEP0865920.1"/>
    <property type="molecule type" value="Genomic_DNA"/>
</dbReference>
<keyword evidence="2" id="KW-1185">Reference proteome</keyword>
<dbReference type="Pfam" id="PF00805">
    <property type="entry name" value="Pentapeptide"/>
    <property type="match status" value="1"/>
</dbReference>
<evidence type="ECO:0000313" key="2">
    <source>
        <dbReference type="Proteomes" id="UP001442494"/>
    </source>
</evidence>
<organism evidence="1 2">
    <name type="scientific">Funiculus sociatus GB2-A5</name>
    <dbReference type="NCBI Taxonomy" id="2933946"/>
    <lineage>
        <taxon>Bacteria</taxon>
        <taxon>Bacillati</taxon>
        <taxon>Cyanobacteriota</taxon>
        <taxon>Cyanophyceae</taxon>
        <taxon>Coleofasciculales</taxon>
        <taxon>Coleofasciculaceae</taxon>
        <taxon>Funiculus</taxon>
    </lineage>
</organism>
<dbReference type="Gene3D" id="2.160.20.80">
    <property type="entry name" value="E3 ubiquitin-protein ligase SopA"/>
    <property type="match status" value="1"/>
</dbReference>
<evidence type="ECO:0000313" key="1">
    <source>
        <dbReference type="EMBL" id="MEP0865920.1"/>
    </source>
</evidence>